<reference evidence="1" key="1">
    <citation type="submission" date="2021-08" db="EMBL/GenBank/DDBJ databases">
        <title>The first chromosome-level gecko genome reveals the dynamic sex chromosomes of Neotropical dwarf geckos (Sphaerodactylidae: Sphaerodactylus).</title>
        <authorList>
            <person name="Pinto B.J."/>
            <person name="Keating S.E."/>
            <person name="Gamble T."/>
        </authorList>
    </citation>
    <scope>NUCLEOTIDE SEQUENCE</scope>
    <source>
        <strain evidence="1">TG3544</strain>
    </source>
</reference>
<dbReference type="EMBL" id="CM037614">
    <property type="protein sequence ID" value="KAH8016530.1"/>
    <property type="molecule type" value="Genomic_DNA"/>
</dbReference>
<name>A0ACB8GBM5_9SAUR</name>
<keyword evidence="2" id="KW-1185">Reference proteome</keyword>
<proteinExistence type="predicted"/>
<dbReference type="Proteomes" id="UP000827872">
    <property type="component" value="Linkage Group LG01"/>
</dbReference>
<gene>
    <name evidence="1" type="ORF">K3G42_019292</name>
</gene>
<accession>A0ACB8GBM5</accession>
<organism evidence="1 2">
    <name type="scientific">Sphaerodactylus townsendi</name>
    <dbReference type="NCBI Taxonomy" id="933632"/>
    <lineage>
        <taxon>Eukaryota</taxon>
        <taxon>Metazoa</taxon>
        <taxon>Chordata</taxon>
        <taxon>Craniata</taxon>
        <taxon>Vertebrata</taxon>
        <taxon>Euteleostomi</taxon>
        <taxon>Lepidosauria</taxon>
        <taxon>Squamata</taxon>
        <taxon>Bifurcata</taxon>
        <taxon>Gekkota</taxon>
        <taxon>Sphaerodactylidae</taxon>
        <taxon>Sphaerodactylus</taxon>
    </lineage>
</organism>
<evidence type="ECO:0000313" key="1">
    <source>
        <dbReference type="EMBL" id="KAH8016530.1"/>
    </source>
</evidence>
<comment type="caution">
    <text evidence="1">The sequence shown here is derived from an EMBL/GenBank/DDBJ whole genome shotgun (WGS) entry which is preliminary data.</text>
</comment>
<protein>
    <submittedName>
        <fullName evidence="1">Uncharacterized protein</fullName>
    </submittedName>
</protein>
<evidence type="ECO:0000313" key="2">
    <source>
        <dbReference type="Proteomes" id="UP000827872"/>
    </source>
</evidence>
<sequence>MELSTMKHWNDYFGPTQKYVHALLSQGVPYEWAVTEGGLSPCYSLFQHTHHFMAPALPPTGVSQIGDAIAKLSTVMAEGNTGMVSTQGSQDPDQVLSEEEAAANVTAHLLCRVAHTEPQALIIWVTVPLY</sequence>